<keyword evidence="6 8" id="KW-0472">Membrane</keyword>
<dbReference type="EMBL" id="JAPVEA010000002">
    <property type="protein sequence ID" value="KAJ5461321.1"/>
    <property type="molecule type" value="Genomic_DNA"/>
</dbReference>
<feature type="transmembrane region" description="Helical" evidence="8">
    <location>
        <begin position="309"/>
        <end position="330"/>
    </location>
</feature>
<evidence type="ECO:0000256" key="2">
    <source>
        <dbReference type="ARBA" id="ARBA00007282"/>
    </source>
</evidence>
<dbReference type="AlphaFoldDB" id="A0AAD6CEE5"/>
<proteinExistence type="inferred from homology"/>
<keyword evidence="5 8" id="KW-1133">Transmembrane helix</keyword>
<dbReference type="GO" id="GO:0016020">
    <property type="term" value="C:membrane"/>
    <property type="evidence" value="ECO:0007669"/>
    <property type="project" value="UniProtKB-SubCell"/>
</dbReference>
<dbReference type="InterPro" id="IPR044851">
    <property type="entry name" value="Wax_synthase"/>
</dbReference>
<dbReference type="GO" id="GO:0006629">
    <property type="term" value="P:lipid metabolic process"/>
    <property type="evidence" value="ECO:0007669"/>
    <property type="project" value="InterPro"/>
</dbReference>
<dbReference type="GO" id="GO:0008374">
    <property type="term" value="F:O-acyltransferase activity"/>
    <property type="evidence" value="ECO:0007669"/>
    <property type="project" value="InterPro"/>
</dbReference>
<keyword evidence="11" id="KW-1185">Reference proteome</keyword>
<comment type="similarity">
    <text evidence="2">Belongs to the wax synthase family.</text>
</comment>
<evidence type="ECO:0000256" key="4">
    <source>
        <dbReference type="ARBA" id="ARBA00022692"/>
    </source>
</evidence>
<feature type="domain" description="Wax synthase" evidence="9">
    <location>
        <begin position="352"/>
        <end position="439"/>
    </location>
</feature>
<protein>
    <recommendedName>
        <fullName evidence="9">Wax synthase domain-containing protein</fullName>
    </recommendedName>
</protein>
<feature type="compositionally biased region" description="Polar residues" evidence="7">
    <location>
        <begin position="136"/>
        <end position="167"/>
    </location>
</feature>
<evidence type="ECO:0000256" key="6">
    <source>
        <dbReference type="ARBA" id="ARBA00023136"/>
    </source>
</evidence>
<evidence type="ECO:0000313" key="11">
    <source>
        <dbReference type="Proteomes" id="UP001213681"/>
    </source>
</evidence>
<dbReference type="GeneID" id="81596499"/>
<dbReference type="PANTHER" id="PTHR31595">
    <property type="entry name" value="LONG-CHAIN-ALCOHOL O-FATTY-ACYLTRANSFERASE 3-RELATED"/>
    <property type="match status" value="1"/>
</dbReference>
<dbReference type="Pfam" id="PF13813">
    <property type="entry name" value="MBOAT_2"/>
    <property type="match status" value="1"/>
</dbReference>
<feature type="transmembrane region" description="Helical" evidence="8">
    <location>
        <begin position="404"/>
        <end position="424"/>
    </location>
</feature>
<dbReference type="RefSeq" id="XP_056770363.1">
    <property type="nucleotide sequence ID" value="XM_056906256.1"/>
</dbReference>
<feature type="region of interest" description="Disordered" evidence="7">
    <location>
        <begin position="124"/>
        <end position="167"/>
    </location>
</feature>
<dbReference type="InterPro" id="IPR032805">
    <property type="entry name" value="Wax_synthase_dom"/>
</dbReference>
<evidence type="ECO:0000256" key="8">
    <source>
        <dbReference type="SAM" id="Phobius"/>
    </source>
</evidence>
<dbReference type="Proteomes" id="UP001213681">
    <property type="component" value="Unassembled WGS sequence"/>
</dbReference>
<evidence type="ECO:0000256" key="5">
    <source>
        <dbReference type="ARBA" id="ARBA00022989"/>
    </source>
</evidence>
<reference evidence="10" key="2">
    <citation type="journal article" date="2023" name="IMA Fungus">
        <title>Comparative genomic study of the Penicillium genus elucidates a diverse pangenome and 15 lateral gene transfer events.</title>
        <authorList>
            <person name="Petersen C."/>
            <person name="Sorensen T."/>
            <person name="Nielsen M.R."/>
            <person name="Sondergaard T.E."/>
            <person name="Sorensen J.L."/>
            <person name="Fitzpatrick D.A."/>
            <person name="Frisvad J.C."/>
            <person name="Nielsen K.L."/>
        </authorList>
    </citation>
    <scope>NUCLEOTIDE SEQUENCE</scope>
    <source>
        <strain evidence="10">IBT 16125</strain>
    </source>
</reference>
<comment type="subcellular location">
    <subcellularLocation>
        <location evidence="1">Membrane</location>
        <topology evidence="1">Multi-pass membrane protein</topology>
    </subcellularLocation>
</comment>
<accession>A0AAD6CEE5</accession>
<sequence length="544" mass="61773">MADPRQGSYKDLVQSHQDALDILLEQGVYQPVFLYHIVIFNILPLIGLVIPRHGATRYVRPAIFALSLAIAVEVLSRRRAMLGGNGYMIGLMTTWWLLWSAALFVFLDVEKDFRRIERGATAGESMDEQAGRDALQSHSLNGKCNTADSKPAVASQSNRPDVYMTSTEGHEPETFHWQAYPRKLTHRLEWCAGVLFNLRGPEWNWRAPHLGPLPRSVHTQLCAGFAAEKVQAHDDATYITSKNRLRAALWKFLQGYLLLDCLKVFMMRDAYFRGLVTSDMPPPFPFSYLSSIPLLIRFYHCFISSMGVYVALIFVTSLNPICFLGLSMAFPNAARKLTAAPLDASWLYADSFGPFISSVLDHGLAGCWGRWWHQLFRYGFMATARWILSLLPTRWSADSRVKRITHILVAFTISGFIHACGSHTQFANTHPLSGPFLFFSLQALAIILENIFKTVIFLRLPLTNTPRWLRRTANAVFVFCWLLYSGAFIADDLARGGLWLMEPVPISPLRGLGLAYDKGWRCWDKPWFRYWSDGTYWGSGIRVI</sequence>
<evidence type="ECO:0000259" key="9">
    <source>
        <dbReference type="Pfam" id="PF13813"/>
    </source>
</evidence>
<gene>
    <name evidence="10" type="ORF">N7458_002873</name>
</gene>
<evidence type="ECO:0000256" key="1">
    <source>
        <dbReference type="ARBA" id="ARBA00004141"/>
    </source>
</evidence>
<dbReference type="PANTHER" id="PTHR31595:SF67">
    <property type="entry name" value="WAX SYNTHASE DOMAIN-CONTAINING PROTEIN"/>
    <property type="match status" value="1"/>
</dbReference>
<name>A0AAD6CEE5_9EURO</name>
<feature type="transmembrane region" description="Helical" evidence="8">
    <location>
        <begin position="33"/>
        <end position="51"/>
    </location>
</feature>
<feature type="transmembrane region" description="Helical" evidence="8">
    <location>
        <begin position="87"/>
        <end position="107"/>
    </location>
</feature>
<evidence type="ECO:0000256" key="7">
    <source>
        <dbReference type="SAM" id="MobiDB-lite"/>
    </source>
</evidence>
<organism evidence="10 11">
    <name type="scientific">Penicillium daleae</name>
    <dbReference type="NCBI Taxonomy" id="63821"/>
    <lineage>
        <taxon>Eukaryota</taxon>
        <taxon>Fungi</taxon>
        <taxon>Dikarya</taxon>
        <taxon>Ascomycota</taxon>
        <taxon>Pezizomycotina</taxon>
        <taxon>Eurotiomycetes</taxon>
        <taxon>Eurotiomycetidae</taxon>
        <taxon>Eurotiales</taxon>
        <taxon>Aspergillaceae</taxon>
        <taxon>Penicillium</taxon>
    </lineage>
</organism>
<evidence type="ECO:0000256" key="3">
    <source>
        <dbReference type="ARBA" id="ARBA00022679"/>
    </source>
</evidence>
<keyword evidence="3" id="KW-0808">Transferase</keyword>
<reference evidence="10" key="1">
    <citation type="submission" date="2022-12" db="EMBL/GenBank/DDBJ databases">
        <authorList>
            <person name="Petersen C."/>
        </authorList>
    </citation>
    <scope>NUCLEOTIDE SEQUENCE</scope>
    <source>
        <strain evidence="10">IBT 16125</strain>
    </source>
</reference>
<comment type="caution">
    <text evidence="10">The sequence shown here is derived from an EMBL/GenBank/DDBJ whole genome shotgun (WGS) entry which is preliminary data.</text>
</comment>
<feature type="transmembrane region" description="Helical" evidence="8">
    <location>
        <begin position="436"/>
        <end position="460"/>
    </location>
</feature>
<evidence type="ECO:0000313" key="10">
    <source>
        <dbReference type="EMBL" id="KAJ5461321.1"/>
    </source>
</evidence>
<keyword evidence="4 8" id="KW-0812">Transmembrane</keyword>
<feature type="transmembrane region" description="Helical" evidence="8">
    <location>
        <begin position="472"/>
        <end position="490"/>
    </location>
</feature>